<dbReference type="NCBIfam" id="NF041815">
    <property type="entry name" value="Avs4"/>
    <property type="match status" value="1"/>
</dbReference>
<sequence length="1582" mass="185103">MIDINWNNFKAKFNERETKAFESLAYLLFCSEFNIKFGIFRFKNQTGIETEPITINNEVIGFQAKFYDTKIADNKDDIIDSLEKAKRENPVLARIILYINQEVSESTKKGVKKPQYLLDIENAANKIEVKLEWRVPSHFEVQLALPANERIAEYFFSLGKNIIDFISEIKAHTENILHAIQSDIDFSGSKIKVDRSTLIEDLDKVTNQVALIAGEGGSGKTAIIKDIFAKGDKPIYVFKAAELNLSHIADLFKKFGDFNLSDFINAHVEETKKIMVIDSAEKLADLENQDAFKELLSVLLKNNWKIFFTTRYSYLDDLAFQLLEVYRLQFDIVRIENLKKEELEEIAKAYKFQLPSNEKVLKIITNLFYLDEFLSQYQSFDSKTDLANFKAALWLKKIQNSTFKKNNTHLEREKCFLQLASTRCETGHFYINGEQLNNSILALLVSDEIIKYEGSQNGYFITHDIYEEWALDRIIEREYKSLTTYNAFFEKIGTSLPIRRAFRHWLSEKLSDSIDLIKPFIETVFTSSTIPSFWKDEMLISVLLSEYSQQFFVVFEKLLLANDKTRLKKIIFLLRTACKEVNKMFYQNSEILNEVSFDSTYLITQPKGKGWEYCIAFIYQHISDIQISELSLMLALMDEWTSFSKKGDATRFAALFALHFYKESKKDKETYYHEKIEKMFLSVFLSGTAEIKDEITTVIDELMASELNDRHRPNDDLLESILTVENNAVNFIYQLPEQVLRLVDRFWYQQPKDRHLMDFGGYSTEKYYSIPSRWHHAYFPASAYQTPVYWALQSSFAKTLRFIIDFTNRAIIDYAASGFDDSVSEIEVIIEDQTTTKQFISSGIWSIYRGNGSPVSPYLIQSYHMALEKYLLEVCEWADAEVMKKWLLYMLKNTRSASITAIVTSVVLAFQDKFFDIAAILFKNYEFLKHENWRLMGEHQTSSLYSIGTGMAAKNKLHETDRQATLKQPHRKSSLEHRALEYQFFRNQNVTEEEAEKRLNIMYAIMDTHYEKIKTLEPDQDETHNYRLMLSRIDRRKMSPKVEQKDNNLVIDFNPEIDDELKRHSEEVFKENSNFMRYTSLKLWGTSKFNPERGNYGSYPQYDENPSHAMREVRELVDNLNNGDDTFFLFNHASPAFACYALIKEHADGISEEDLLFCRDVVHSYSNAHLTATYDYQISDGVEIAINALPYLYDRYPEDRDHYDRILLLTLFDKHSIGEYKRVCDYAIEAINNNLYKIAPDRAHQIFRGYLAFSGKFRAAEQTILSSSRSRHYRYSQHEVVDKFTTDHAAELKALLGDTLPVDKTDTTSLDIDTLELAFNLVPTDTKNEDLLDFVREALPILCKKLLVEDDRDEEPENIDYKMRHRFFERAAHFILKRDIKTVNDWIKPFVNSFGITRESGDFLQEIIFAEDKLRSYEPFWIIWDNFYETIKNITAIGGDRFTNPIIHNYLLAWPYWKQTAKEWFSLKEREKLFFSKVCKEMGSHPAVLYGIAKFLNEIGSIFLSEGVIWISDMLTKNPKLQTSKQQINTIYYLEILVRKYVYLNRTKLKTDRYTKSKLLVILEFLINKASVNAYLLREDIL</sequence>
<dbReference type="Proteomes" id="UP000251241">
    <property type="component" value="Unassembled WGS sequence"/>
</dbReference>
<protein>
    <submittedName>
        <fullName evidence="1">Uncharacterized protein</fullName>
    </submittedName>
</protein>
<gene>
    <name evidence="1" type="ORF">NCTC11343_01293</name>
</gene>
<evidence type="ECO:0000313" key="1">
    <source>
        <dbReference type="EMBL" id="SPZ84749.1"/>
    </source>
</evidence>
<dbReference type="SUPFAM" id="SSF52540">
    <property type="entry name" value="P-loop containing nucleoside triphosphate hydrolases"/>
    <property type="match status" value="1"/>
</dbReference>
<accession>A0A2X2KRK4</accession>
<dbReference type="InterPro" id="IPR027417">
    <property type="entry name" value="P-loop_NTPase"/>
</dbReference>
<organism evidence="1 2">
    <name type="scientific">Sphingobacterium multivorum</name>
    <dbReference type="NCBI Taxonomy" id="28454"/>
    <lineage>
        <taxon>Bacteria</taxon>
        <taxon>Pseudomonadati</taxon>
        <taxon>Bacteroidota</taxon>
        <taxon>Sphingobacteriia</taxon>
        <taxon>Sphingobacteriales</taxon>
        <taxon>Sphingobacteriaceae</taxon>
        <taxon>Sphingobacterium</taxon>
    </lineage>
</organism>
<evidence type="ECO:0000313" key="2">
    <source>
        <dbReference type="Proteomes" id="UP000251241"/>
    </source>
</evidence>
<name>A0A2X2KRK4_SPHMU</name>
<dbReference type="GeneID" id="97180724"/>
<dbReference type="RefSeq" id="WP_112374127.1">
    <property type="nucleotide sequence ID" value="NZ_CP069793.1"/>
</dbReference>
<dbReference type="Gene3D" id="3.40.50.300">
    <property type="entry name" value="P-loop containing nucleotide triphosphate hydrolases"/>
    <property type="match status" value="1"/>
</dbReference>
<reference evidence="1 2" key="1">
    <citation type="submission" date="2018-06" db="EMBL/GenBank/DDBJ databases">
        <authorList>
            <consortium name="Pathogen Informatics"/>
            <person name="Doyle S."/>
        </authorList>
    </citation>
    <scope>NUCLEOTIDE SEQUENCE [LARGE SCALE GENOMIC DNA]</scope>
    <source>
        <strain evidence="1 2">NCTC11343</strain>
    </source>
</reference>
<proteinExistence type="predicted"/>
<dbReference type="EMBL" id="UAUU01000003">
    <property type="protein sequence ID" value="SPZ84749.1"/>
    <property type="molecule type" value="Genomic_DNA"/>
</dbReference>